<name>E4XH11_OIKDI</name>
<keyword evidence="3" id="KW-1185">Reference proteome</keyword>
<accession>E4XH11</accession>
<evidence type="ECO:0000256" key="1">
    <source>
        <dbReference type="SAM" id="MobiDB-lite"/>
    </source>
</evidence>
<dbReference type="EMBL" id="FN653050">
    <property type="protein sequence ID" value="CBY09959.1"/>
    <property type="molecule type" value="Genomic_DNA"/>
</dbReference>
<dbReference type="Proteomes" id="UP000001307">
    <property type="component" value="Unassembled WGS sequence"/>
</dbReference>
<dbReference type="InParanoid" id="E4XH11"/>
<reference evidence="2" key="1">
    <citation type="journal article" date="2010" name="Science">
        <title>Plasticity of animal genome architecture unmasked by rapid evolution of a pelagic tunicate.</title>
        <authorList>
            <person name="Denoeud F."/>
            <person name="Henriet S."/>
            <person name="Mungpakdee S."/>
            <person name="Aury J.M."/>
            <person name="Da Silva C."/>
            <person name="Brinkmann H."/>
            <person name="Mikhaleva J."/>
            <person name="Olsen L.C."/>
            <person name="Jubin C."/>
            <person name="Canestro C."/>
            <person name="Bouquet J.M."/>
            <person name="Danks G."/>
            <person name="Poulain J."/>
            <person name="Campsteijn C."/>
            <person name="Adamski M."/>
            <person name="Cross I."/>
            <person name="Yadetie F."/>
            <person name="Muffato M."/>
            <person name="Louis A."/>
            <person name="Butcher S."/>
            <person name="Tsagkogeorga G."/>
            <person name="Konrad A."/>
            <person name="Singh S."/>
            <person name="Jensen M.F."/>
            <person name="Cong E.H."/>
            <person name="Eikeseth-Otteraa H."/>
            <person name="Noel B."/>
            <person name="Anthouard V."/>
            <person name="Porcel B.M."/>
            <person name="Kachouri-Lafond R."/>
            <person name="Nishino A."/>
            <person name="Ugolini M."/>
            <person name="Chourrout P."/>
            <person name="Nishida H."/>
            <person name="Aasland R."/>
            <person name="Huzurbazar S."/>
            <person name="Westhof E."/>
            <person name="Delsuc F."/>
            <person name="Lehrach H."/>
            <person name="Reinhardt R."/>
            <person name="Weissenbach J."/>
            <person name="Roy S.W."/>
            <person name="Artiguenave F."/>
            <person name="Postlethwait J.H."/>
            <person name="Manak J.R."/>
            <person name="Thompson E.M."/>
            <person name="Jaillon O."/>
            <person name="Du Pasquier L."/>
            <person name="Boudinot P."/>
            <person name="Liberles D.A."/>
            <person name="Volff J.N."/>
            <person name="Philippe H."/>
            <person name="Lenhard B."/>
            <person name="Roest Crollius H."/>
            <person name="Wincker P."/>
            <person name="Chourrout D."/>
        </authorList>
    </citation>
    <scope>NUCLEOTIDE SEQUENCE [LARGE SCALE GENOMIC DNA]</scope>
</reference>
<feature type="region of interest" description="Disordered" evidence="1">
    <location>
        <begin position="17"/>
        <end position="70"/>
    </location>
</feature>
<dbReference type="AlphaFoldDB" id="E4XH11"/>
<gene>
    <name evidence="2" type="ORF">GSOID_T00010777001</name>
</gene>
<feature type="compositionally biased region" description="Basic and acidic residues" evidence="1">
    <location>
        <begin position="23"/>
        <end position="39"/>
    </location>
</feature>
<evidence type="ECO:0000313" key="3">
    <source>
        <dbReference type="Proteomes" id="UP000001307"/>
    </source>
</evidence>
<organism evidence="2">
    <name type="scientific">Oikopleura dioica</name>
    <name type="common">Tunicate</name>
    <dbReference type="NCBI Taxonomy" id="34765"/>
    <lineage>
        <taxon>Eukaryota</taxon>
        <taxon>Metazoa</taxon>
        <taxon>Chordata</taxon>
        <taxon>Tunicata</taxon>
        <taxon>Appendicularia</taxon>
        <taxon>Copelata</taxon>
        <taxon>Oikopleuridae</taxon>
        <taxon>Oikopleura</taxon>
    </lineage>
</organism>
<evidence type="ECO:0000313" key="2">
    <source>
        <dbReference type="EMBL" id="CBY09959.1"/>
    </source>
</evidence>
<protein>
    <submittedName>
        <fullName evidence="2">Uncharacterized protein</fullName>
    </submittedName>
</protein>
<proteinExistence type="predicted"/>
<sequence length="147" mass="16919">MPILQEKCFGQKKQVKMFGQTKNTERGSSKERKGFKTLEVEEDKENTPVKGYRKFGDKKQNSQIKSQNRKPIEYPTVNEKFKIDPMQTYSKMPHNLGVQSVKPFAVIFKNSNFLPNLKIKISSNSSSRKIESPDGEPLKETIFAIVF</sequence>